<evidence type="ECO:0000313" key="2">
    <source>
        <dbReference type="Proteomes" id="UP000049495"/>
    </source>
</evidence>
<name>A0A822N421_9VIBR</name>
<dbReference type="AlphaFoldDB" id="A0A822N421"/>
<sequence length="61" mass="7002">MWTPDIGNTDIENRALLAQLDRVPGYEPGGRRFESSRARHYLGFSSYKNVNPDIDKSFVEN</sequence>
<comment type="caution">
    <text evidence="1">The sequence shown here is derived from an EMBL/GenBank/DDBJ whole genome shotgun (WGS) entry which is preliminary data.</text>
</comment>
<evidence type="ECO:0000313" key="1">
    <source>
        <dbReference type="EMBL" id="CDT50815.1"/>
    </source>
</evidence>
<gene>
    <name evidence="1" type="ORF">VCR5J5_500001</name>
</gene>
<dbReference type="EMBL" id="CCJV01000112">
    <property type="protein sequence ID" value="CDT50815.1"/>
    <property type="molecule type" value="Genomic_DNA"/>
</dbReference>
<proteinExistence type="predicted"/>
<protein>
    <submittedName>
        <fullName evidence="1">Uncharacterized protein</fullName>
    </submittedName>
</protein>
<organism evidence="1 2">
    <name type="scientific">Vibrio crassostreae</name>
    <dbReference type="NCBI Taxonomy" id="246167"/>
    <lineage>
        <taxon>Bacteria</taxon>
        <taxon>Pseudomonadati</taxon>
        <taxon>Pseudomonadota</taxon>
        <taxon>Gammaproteobacteria</taxon>
        <taxon>Vibrionales</taxon>
        <taxon>Vibrionaceae</taxon>
        <taxon>Vibrio</taxon>
    </lineage>
</organism>
<reference evidence="2" key="1">
    <citation type="submission" date="2014-06" db="EMBL/GenBank/DDBJ databases">
        <authorList>
            <person name="Le Roux Frederique"/>
        </authorList>
    </citation>
    <scope>NUCLEOTIDE SEQUENCE [LARGE SCALE GENOMIC DNA]</scope>
    <source>
        <strain evidence="2">J5-5</strain>
    </source>
</reference>
<dbReference type="Proteomes" id="UP000049495">
    <property type="component" value="Unassembled WGS sequence"/>
</dbReference>
<accession>A0A822N421</accession>
<dbReference type="AntiFam" id="ANF00013">
    <property type="entry name" value="tRNA translation"/>
</dbReference>